<keyword evidence="6" id="KW-1185">Reference proteome</keyword>
<dbReference type="InterPro" id="IPR003439">
    <property type="entry name" value="ABC_transporter-like_ATP-bd"/>
</dbReference>
<keyword evidence="2" id="KW-0547">Nucleotide-binding</keyword>
<reference evidence="5" key="1">
    <citation type="submission" date="2009-01" db="EMBL/GenBank/DDBJ databases">
        <title>Complete sequence of chromosome of Arthrobacter chlorophenolicus A6.</title>
        <authorList>
            <consortium name="US DOE Joint Genome Institute"/>
            <person name="Lucas S."/>
            <person name="Copeland A."/>
            <person name="Lapidus A."/>
            <person name="Glavina del Rio T."/>
            <person name="Tice H."/>
            <person name="Bruce D."/>
            <person name="Goodwin L."/>
            <person name="Pitluck S."/>
            <person name="Goltsman E."/>
            <person name="Clum A."/>
            <person name="Larimer F."/>
            <person name="Land M."/>
            <person name="Hauser L."/>
            <person name="Kyrpides N."/>
            <person name="Mikhailova N."/>
            <person name="Jansson J."/>
            <person name="Richardson P."/>
        </authorList>
    </citation>
    <scope>NUCLEOTIDE SEQUENCE [LARGE SCALE GENOMIC DNA]</scope>
    <source>
        <strain evidence="5">A6</strain>
    </source>
</reference>
<keyword evidence="1" id="KW-0813">Transport</keyword>
<dbReference type="PROSITE" id="PS00211">
    <property type="entry name" value="ABC_TRANSPORTER_1"/>
    <property type="match status" value="1"/>
</dbReference>
<dbReference type="OrthoDB" id="6198786at2"/>
<dbReference type="eggNOG" id="COG1131">
    <property type="taxonomic scope" value="Bacteria"/>
</dbReference>
<gene>
    <name evidence="5" type="ordered locus">Achl_3779</name>
</gene>
<dbReference type="AlphaFoldDB" id="B8H7T0"/>
<dbReference type="InterPro" id="IPR017871">
    <property type="entry name" value="ABC_transporter-like_CS"/>
</dbReference>
<evidence type="ECO:0000313" key="5">
    <source>
        <dbReference type="EMBL" id="ACL41733.1"/>
    </source>
</evidence>
<dbReference type="Proteomes" id="UP000002505">
    <property type="component" value="Chromosome"/>
</dbReference>
<organism evidence="5 6">
    <name type="scientific">Pseudarthrobacter chlorophenolicus (strain ATCC 700700 / DSM 12829 / CIP 107037 / JCM 12360 / KCTC 9906 / NCIMB 13794 / A6)</name>
    <name type="common">Arthrobacter chlorophenolicus</name>
    <dbReference type="NCBI Taxonomy" id="452863"/>
    <lineage>
        <taxon>Bacteria</taxon>
        <taxon>Bacillati</taxon>
        <taxon>Actinomycetota</taxon>
        <taxon>Actinomycetes</taxon>
        <taxon>Micrococcales</taxon>
        <taxon>Micrococcaceae</taxon>
        <taxon>Pseudarthrobacter</taxon>
    </lineage>
</organism>
<feature type="domain" description="ABC transporter" evidence="4">
    <location>
        <begin position="8"/>
        <end position="228"/>
    </location>
</feature>
<keyword evidence="3" id="KW-0067">ATP-binding</keyword>
<dbReference type="GO" id="GO:0005524">
    <property type="term" value="F:ATP binding"/>
    <property type="evidence" value="ECO:0007669"/>
    <property type="project" value="UniProtKB-KW"/>
</dbReference>
<dbReference type="EMBL" id="CP001341">
    <property type="protein sequence ID" value="ACL41733.1"/>
    <property type="molecule type" value="Genomic_DNA"/>
</dbReference>
<evidence type="ECO:0000256" key="2">
    <source>
        <dbReference type="ARBA" id="ARBA00022741"/>
    </source>
</evidence>
<dbReference type="KEGG" id="ach:Achl_3779"/>
<proteinExistence type="predicted"/>
<dbReference type="InterPro" id="IPR051782">
    <property type="entry name" value="ABC_Transporter_VariousFunc"/>
</dbReference>
<dbReference type="SUPFAM" id="SSF52540">
    <property type="entry name" value="P-loop containing nucleoside triphosphate hydrolases"/>
    <property type="match status" value="1"/>
</dbReference>
<dbReference type="PANTHER" id="PTHR42939">
    <property type="entry name" value="ABC TRANSPORTER ATP-BINDING PROTEIN ALBC-RELATED"/>
    <property type="match status" value="1"/>
</dbReference>
<sequence length="228" mass="23592">MTETGAVLEAEQLVVGYGGAAVCGEVTAAVHSGQVLGVVGVNGAGKSTVLQTLAGRQPAISGEARIQGLLVDPDTVPFRRQVAAVFDDDLFFPSLSVAEHLLLVARGHSLPNPELRVAAELKFFGLDGRADAVPDALSSGQRRRLLLAAGFIRPASLLILDEPEQRLDPVMRDALARRIKGHAEAGGAAVLVTHDPGLLVETAGSCLVIKGEVELVEPGDGAAFIAGL</sequence>
<dbReference type="RefSeq" id="WP_015938926.1">
    <property type="nucleotide sequence ID" value="NC_011886.1"/>
</dbReference>
<evidence type="ECO:0000313" key="6">
    <source>
        <dbReference type="Proteomes" id="UP000002505"/>
    </source>
</evidence>
<dbReference type="GO" id="GO:0016887">
    <property type="term" value="F:ATP hydrolysis activity"/>
    <property type="evidence" value="ECO:0007669"/>
    <property type="project" value="InterPro"/>
</dbReference>
<evidence type="ECO:0000259" key="4">
    <source>
        <dbReference type="PROSITE" id="PS50893"/>
    </source>
</evidence>
<dbReference type="HOGENOM" id="CLU_000604_1_2_11"/>
<dbReference type="InterPro" id="IPR027417">
    <property type="entry name" value="P-loop_NTPase"/>
</dbReference>
<evidence type="ECO:0000256" key="3">
    <source>
        <dbReference type="ARBA" id="ARBA00022840"/>
    </source>
</evidence>
<dbReference type="PROSITE" id="PS50893">
    <property type="entry name" value="ABC_TRANSPORTER_2"/>
    <property type="match status" value="1"/>
</dbReference>
<dbReference type="PANTHER" id="PTHR42939:SF1">
    <property type="entry name" value="ABC TRANSPORTER ATP-BINDING PROTEIN ALBC-RELATED"/>
    <property type="match status" value="1"/>
</dbReference>
<dbReference type="STRING" id="452863.Achl_3779"/>
<dbReference type="InterPro" id="IPR003593">
    <property type="entry name" value="AAA+_ATPase"/>
</dbReference>
<dbReference type="Gene3D" id="3.40.50.300">
    <property type="entry name" value="P-loop containing nucleotide triphosphate hydrolases"/>
    <property type="match status" value="1"/>
</dbReference>
<dbReference type="SMART" id="SM00382">
    <property type="entry name" value="AAA"/>
    <property type="match status" value="1"/>
</dbReference>
<name>B8H7T0_PSECP</name>
<evidence type="ECO:0000256" key="1">
    <source>
        <dbReference type="ARBA" id="ARBA00022448"/>
    </source>
</evidence>
<protein>
    <submittedName>
        <fullName evidence="5">ABC transporter related</fullName>
    </submittedName>
</protein>
<dbReference type="Pfam" id="PF00005">
    <property type="entry name" value="ABC_tran"/>
    <property type="match status" value="1"/>
</dbReference>
<accession>B8H7T0</accession>